<feature type="region of interest" description="Disordered" evidence="1">
    <location>
        <begin position="1"/>
        <end position="23"/>
    </location>
</feature>
<sequence>MGDLELGSDLEGGLSDSGDNNETHGRWQMQIARSIFQELVLTSEKDSGTLNDPITTIPSHFQASDEHVNANIAPILSDVKETRVLKSVLNTNGSQNDPLLLTSNKPKISSEMQRTFSLLCPHVPLMPNKILSHLRYPSLLPRIPTQLFTLRSTSILRHRQHFPGFRAPFLLDIIHSIFPCRASTEVVTAPDS</sequence>
<organism evidence="2 3">
    <name type="scientific">Hydnum rufescens UP504</name>
    <dbReference type="NCBI Taxonomy" id="1448309"/>
    <lineage>
        <taxon>Eukaryota</taxon>
        <taxon>Fungi</taxon>
        <taxon>Dikarya</taxon>
        <taxon>Basidiomycota</taxon>
        <taxon>Agaricomycotina</taxon>
        <taxon>Agaricomycetes</taxon>
        <taxon>Cantharellales</taxon>
        <taxon>Hydnaceae</taxon>
        <taxon>Hydnum</taxon>
    </lineage>
</organism>
<keyword evidence="3" id="KW-1185">Reference proteome</keyword>
<evidence type="ECO:0000256" key="1">
    <source>
        <dbReference type="SAM" id="MobiDB-lite"/>
    </source>
</evidence>
<proteinExistence type="predicted"/>
<reference evidence="2" key="1">
    <citation type="journal article" date="2020" name="Nat. Commun.">
        <title>Large-scale genome sequencing of mycorrhizal fungi provides insights into the early evolution of symbiotic traits.</title>
        <authorList>
            <person name="Miyauchi S."/>
            <person name="Kiss E."/>
            <person name="Kuo A."/>
            <person name="Drula E."/>
            <person name="Kohler A."/>
            <person name="Sanchez-Garcia M."/>
            <person name="Morin E."/>
            <person name="Andreopoulos B."/>
            <person name="Barry K.W."/>
            <person name="Bonito G."/>
            <person name="Buee M."/>
            <person name="Carver A."/>
            <person name="Chen C."/>
            <person name="Cichocki N."/>
            <person name="Clum A."/>
            <person name="Culley D."/>
            <person name="Crous P.W."/>
            <person name="Fauchery L."/>
            <person name="Girlanda M."/>
            <person name="Hayes R.D."/>
            <person name="Keri Z."/>
            <person name="LaButti K."/>
            <person name="Lipzen A."/>
            <person name="Lombard V."/>
            <person name="Magnuson J."/>
            <person name="Maillard F."/>
            <person name="Murat C."/>
            <person name="Nolan M."/>
            <person name="Ohm R.A."/>
            <person name="Pangilinan J."/>
            <person name="Pereira M.F."/>
            <person name="Perotto S."/>
            <person name="Peter M."/>
            <person name="Pfister S."/>
            <person name="Riley R."/>
            <person name="Sitrit Y."/>
            <person name="Stielow J.B."/>
            <person name="Szollosi G."/>
            <person name="Zifcakova L."/>
            <person name="Stursova M."/>
            <person name="Spatafora J.W."/>
            <person name="Tedersoo L."/>
            <person name="Vaario L.M."/>
            <person name="Yamada A."/>
            <person name="Yan M."/>
            <person name="Wang P."/>
            <person name="Xu J."/>
            <person name="Bruns T."/>
            <person name="Baldrian P."/>
            <person name="Vilgalys R."/>
            <person name="Dunand C."/>
            <person name="Henrissat B."/>
            <person name="Grigoriev I.V."/>
            <person name="Hibbett D."/>
            <person name="Nagy L.G."/>
            <person name="Martin F.M."/>
        </authorList>
    </citation>
    <scope>NUCLEOTIDE SEQUENCE</scope>
    <source>
        <strain evidence="2">UP504</strain>
    </source>
</reference>
<name>A0A9P6BBS6_9AGAM</name>
<gene>
    <name evidence="2" type="ORF">BS47DRAFT_10438</name>
</gene>
<dbReference type="Proteomes" id="UP000886523">
    <property type="component" value="Unassembled WGS sequence"/>
</dbReference>
<dbReference type="EMBL" id="MU128909">
    <property type="protein sequence ID" value="KAF9521099.1"/>
    <property type="molecule type" value="Genomic_DNA"/>
</dbReference>
<evidence type="ECO:0000313" key="3">
    <source>
        <dbReference type="Proteomes" id="UP000886523"/>
    </source>
</evidence>
<comment type="caution">
    <text evidence="2">The sequence shown here is derived from an EMBL/GenBank/DDBJ whole genome shotgun (WGS) entry which is preliminary data.</text>
</comment>
<feature type="compositionally biased region" description="Low complexity" evidence="1">
    <location>
        <begin position="1"/>
        <end position="18"/>
    </location>
</feature>
<dbReference type="AlphaFoldDB" id="A0A9P6BBS6"/>
<accession>A0A9P6BBS6</accession>
<evidence type="ECO:0000313" key="2">
    <source>
        <dbReference type="EMBL" id="KAF9521099.1"/>
    </source>
</evidence>
<protein>
    <submittedName>
        <fullName evidence="2">Uncharacterized protein</fullName>
    </submittedName>
</protein>